<name>A0ABS9QF03_9HYPH</name>
<proteinExistence type="predicted"/>
<dbReference type="InterPro" id="IPR052894">
    <property type="entry name" value="AsmA-related"/>
</dbReference>
<reference evidence="3 4" key="1">
    <citation type="submission" date="2022-02" db="EMBL/GenBank/DDBJ databases">
        <title>Draft genome sequence of Mezorhizobium retamae strain IRAMC:0171 isolated from Retama raetam nodules.</title>
        <authorList>
            <person name="Bengaied R."/>
            <person name="Sbissi I."/>
            <person name="Huber K."/>
            <person name="Ghodbane F."/>
            <person name="Nouioui I."/>
            <person name="Tarhouni M."/>
            <person name="Gtari M."/>
        </authorList>
    </citation>
    <scope>NUCLEOTIDE SEQUENCE [LARGE SCALE GENOMIC DNA]</scope>
    <source>
        <strain evidence="3 4">IRAMC:0171</strain>
    </source>
</reference>
<dbReference type="PANTHER" id="PTHR30441">
    <property type="entry name" value="DUF748 DOMAIN-CONTAINING PROTEIN"/>
    <property type="match status" value="1"/>
</dbReference>
<feature type="region of interest" description="Disordered" evidence="1">
    <location>
        <begin position="942"/>
        <end position="1000"/>
    </location>
</feature>
<feature type="domain" description="AsmA" evidence="2">
    <location>
        <begin position="627"/>
        <end position="809"/>
    </location>
</feature>
<comment type="caution">
    <text evidence="3">The sequence shown here is derived from an EMBL/GenBank/DDBJ whole genome shotgun (WGS) entry which is preliminary data.</text>
</comment>
<dbReference type="EMBL" id="JAKREW010000006">
    <property type="protein sequence ID" value="MCG7505214.1"/>
    <property type="molecule type" value="Genomic_DNA"/>
</dbReference>
<organism evidence="3 4">
    <name type="scientific">Mesorhizobium retamae</name>
    <dbReference type="NCBI Taxonomy" id="2912854"/>
    <lineage>
        <taxon>Bacteria</taxon>
        <taxon>Pseudomonadati</taxon>
        <taxon>Pseudomonadota</taxon>
        <taxon>Alphaproteobacteria</taxon>
        <taxon>Hyphomicrobiales</taxon>
        <taxon>Phyllobacteriaceae</taxon>
        <taxon>Mesorhizobium</taxon>
    </lineage>
</organism>
<accession>A0ABS9QF03</accession>
<dbReference type="PANTHER" id="PTHR30441:SF4">
    <property type="entry name" value="PROTEIN ASMA"/>
    <property type="match status" value="1"/>
</dbReference>
<dbReference type="RefSeq" id="WP_239363961.1">
    <property type="nucleotide sequence ID" value="NZ_JAKREW010000006.1"/>
</dbReference>
<gene>
    <name evidence="3" type="ORF">L4923_09295</name>
</gene>
<protein>
    <submittedName>
        <fullName evidence="3">AsmA family protein</fullName>
    </submittedName>
</protein>
<evidence type="ECO:0000313" key="4">
    <source>
        <dbReference type="Proteomes" id="UP001201701"/>
    </source>
</evidence>
<sequence length="1000" mass="102187">MKKAAAAVIAVVAAVIGLLLVLPTLVSTDWARSELSRQLSSASGMAIGLNGPVRLSFLPSLSVVTKDITISSETGDLSAKVPEFSTEITLSSLWSKKLEIQSIALVDPAITIKSSADGATVQSAPSDQADRDPFAALIGALERLAVNRITIENGSLSSTDGSGAASTVGAIDVDLKAPDLDGEVVFSLAATQDGRRLQLEGTLSALRPILQRQPAKVVLAAKIDPAPSPLLASVKASGEIRLNENGGYQILGGQFELADQSFQLDALFKPGKPHRFLADLSAKRIDIGVLAPAENGKAEPESEGELSLAMLSNVDADVSVTVDQVVSGALAASDVQFAATLRSGHLEASLQHLGLDAGSIAASVSTDVTKASPTFQGKLTSSGLDIGAMAKLAGQSVPLSGKITLDTAFAFRGMSARKMRESLNLRGKVGIRQGKVPLTAVTGQKSGDITGLSLDAKIQDIAEPVDVAGKLTWKGQEIAFQSKVAPADFLSSPSIAEASGPVSLSITSKLLRASANGTVAAGGTFKGQVSATTSSLDKLLQWLGQGASGGLRDFDFKGTVDAGPAGVSFAKANIGLNGIKASGDGAIKLGTPLDIRTSLQFATLDFAALTGGEQAAAGAKQGAAGPSDAPIDLAFLKGMDVKIDVAADKIGYGKVFAGPVKTTLVVANGDADLTVPQSPFYGGTIAAKVTASGSSEVPAIKLDLAVAGATAASLLHDAAGFDKLEGRLDTNVAVSGAGKTTKTLRRSLEGQASLKLSDGALRGINIAEVYNNLAGLLAGGFKSDDNKKTTFTELGASFAIEKGIAQTQDISLLGPLVRMDGTGQIDLAEQTLAINLNPRVVASLSGQGGDIAAKGIGVPVIVDGSLSAPRIYPDLRKLLQDPKGALEMLNRLGLPTGKLNLDKILPGEAGTDKGAGDLIGDLINGAVKDKGDKSGLTDIINGVLPGQKPDQGALDQSPPEAPQDSEGAAQGEMEPAADQPPSPEAPKKDKIETILDQILR</sequence>
<evidence type="ECO:0000313" key="3">
    <source>
        <dbReference type="EMBL" id="MCG7505214.1"/>
    </source>
</evidence>
<keyword evidence="4" id="KW-1185">Reference proteome</keyword>
<dbReference type="Proteomes" id="UP001201701">
    <property type="component" value="Unassembled WGS sequence"/>
</dbReference>
<evidence type="ECO:0000259" key="2">
    <source>
        <dbReference type="Pfam" id="PF05170"/>
    </source>
</evidence>
<feature type="compositionally biased region" description="Basic and acidic residues" evidence="1">
    <location>
        <begin position="985"/>
        <end position="1000"/>
    </location>
</feature>
<evidence type="ECO:0000256" key="1">
    <source>
        <dbReference type="SAM" id="MobiDB-lite"/>
    </source>
</evidence>
<dbReference type="InterPro" id="IPR007844">
    <property type="entry name" value="AsmA"/>
</dbReference>
<feature type="domain" description="AsmA" evidence="2">
    <location>
        <begin position="1"/>
        <end position="185"/>
    </location>
</feature>
<dbReference type="Pfam" id="PF05170">
    <property type="entry name" value="AsmA"/>
    <property type="match status" value="2"/>
</dbReference>